<sequence length="54" mass="6405">MSRRISSPRLFTFTLKMQICHSNRDFALKRLYCHACEFSHEVLTCLSCLVHLLF</sequence>
<name>A0A0E9WWV0_ANGAN</name>
<organism evidence="1">
    <name type="scientific">Anguilla anguilla</name>
    <name type="common">European freshwater eel</name>
    <name type="synonym">Muraena anguilla</name>
    <dbReference type="NCBI Taxonomy" id="7936"/>
    <lineage>
        <taxon>Eukaryota</taxon>
        <taxon>Metazoa</taxon>
        <taxon>Chordata</taxon>
        <taxon>Craniata</taxon>
        <taxon>Vertebrata</taxon>
        <taxon>Euteleostomi</taxon>
        <taxon>Actinopterygii</taxon>
        <taxon>Neopterygii</taxon>
        <taxon>Teleostei</taxon>
        <taxon>Anguilliformes</taxon>
        <taxon>Anguillidae</taxon>
        <taxon>Anguilla</taxon>
    </lineage>
</organism>
<protein>
    <submittedName>
        <fullName evidence="1">Uncharacterized protein</fullName>
    </submittedName>
</protein>
<reference evidence="1" key="1">
    <citation type="submission" date="2014-11" db="EMBL/GenBank/DDBJ databases">
        <authorList>
            <person name="Amaro Gonzalez C."/>
        </authorList>
    </citation>
    <scope>NUCLEOTIDE SEQUENCE</scope>
</reference>
<evidence type="ECO:0000313" key="1">
    <source>
        <dbReference type="EMBL" id="JAH93888.1"/>
    </source>
</evidence>
<dbReference type="EMBL" id="GBXM01014689">
    <property type="protein sequence ID" value="JAH93888.1"/>
    <property type="molecule type" value="Transcribed_RNA"/>
</dbReference>
<reference evidence="1" key="2">
    <citation type="journal article" date="2015" name="Fish Shellfish Immunol.">
        <title>Early steps in the European eel (Anguilla anguilla)-Vibrio vulnificus interaction in the gills: Role of the RtxA13 toxin.</title>
        <authorList>
            <person name="Callol A."/>
            <person name="Pajuelo D."/>
            <person name="Ebbesson L."/>
            <person name="Teles M."/>
            <person name="MacKenzie S."/>
            <person name="Amaro C."/>
        </authorList>
    </citation>
    <scope>NUCLEOTIDE SEQUENCE</scope>
</reference>
<dbReference type="AlphaFoldDB" id="A0A0E9WWV0"/>
<accession>A0A0E9WWV0</accession>
<proteinExistence type="predicted"/>